<dbReference type="SUPFAM" id="SSF53448">
    <property type="entry name" value="Nucleotide-diphospho-sugar transferases"/>
    <property type="match status" value="1"/>
</dbReference>
<reference evidence="8 9" key="1">
    <citation type="journal article" date="2018" name="Biotechnol. Adv.">
        <title>Improved genomic resources and new bioinformatic workflow for the carcinogenic parasite Clonorchis sinensis: Biotechnological implications.</title>
        <authorList>
            <person name="Wang D."/>
            <person name="Korhonen P.K."/>
            <person name="Gasser R.B."/>
            <person name="Young N.D."/>
        </authorList>
    </citation>
    <scope>NUCLEOTIDE SEQUENCE [LARGE SCALE GENOMIC DNA]</scope>
    <source>
        <strain evidence="8">Cs-k2</strain>
    </source>
</reference>
<gene>
    <name evidence="8" type="ORF">CSKR_110568</name>
</gene>
<keyword evidence="6" id="KW-0472">Membrane</keyword>
<keyword evidence="4" id="KW-1133">Transmembrane helix</keyword>
<keyword evidence="5" id="KW-0333">Golgi apparatus</keyword>
<dbReference type="Proteomes" id="UP000286415">
    <property type="component" value="Unassembled WGS sequence"/>
</dbReference>
<accession>A0A3R7CF86</accession>
<dbReference type="GO" id="GO:0000139">
    <property type="term" value="C:Golgi membrane"/>
    <property type="evidence" value="ECO:0007669"/>
    <property type="project" value="UniProtKB-SubCell"/>
</dbReference>
<keyword evidence="7" id="KW-0325">Glycoprotein</keyword>
<dbReference type="InterPro" id="IPR002495">
    <property type="entry name" value="Glyco_trans_8"/>
</dbReference>
<dbReference type="InParanoid" id="A0A3R7CF86"/>
<protein>
    <submittedName>
        <fullName evidence="8">LARGE xylosyl- and glucuronyltransferase 2-B</fullName>
    </submittedName>
</protein>
<organism evidence="8 9">
    <name type="scientific">Clonorchis sinensis</name>
    <name type="common">Chinese liver fluke</name>
    <dbReference type="NCBI Taxonomy" id="79923"/>
    <lineage>
        <taxon>Eukaryota</taxon>
        <taxon>Metazoa</taxon>
        <taxon>Spiralia</taxon>
        <taxon>Lophotrochozoa</taxon>
        <taxon>Platyhelminthes</taxon>
        <taxon>Trematoda</taxon>
        <taxon>Digenea</taxon>
        <taxon>Opisthorchiida</taxon>
        <taxon>Opisthorchiata</taxon>
        <taxon>Opisthorchiidae</taxon>
        <taxon>Clonorchis</taxon>
    </lineage>
</organism>
<evidence type="ECO:0000256" key="1">
    <source>
        <dbReference type="ARBA" id="ARBA00004323"/>
    </source>
</evidence>
<dbReference type="Gene3D" id="3.90.550.10">
    <property type="entry name" value="Spore Coat Polysaccharide Biosynthesis Protein SpsA, Chain A"/>
    <property type="match status" value="1"/>
</dbReference>
<reference evidence="8 9" key="2">
    <citation type="journal article" date="2021" name="Genomics">
        <title>High-quality reference genome for Clonorchis sinensis.</title>
        <authorList>
            <person name="Young N.D."/>
            <person name="Stroehlein A.J."/>
            <person name="Kinkar L."/>
            <person name="Wang T."/>
            <person name="Sohn W.M."/>
            <person name="Chang B.C.H."/>
            <person name="Kaur P."/>
            <person name="Weisz D."/>
            <person name="Dudchenko O."/>
            <person name="Aiden E.L."/>
            <person name="Korhonen P.K."/>
            <person name="Gasser R.B."/>
        </authorList>
    </citation>
    <scope>NUCLEOTIDE SEQUENCE [LARGE SCALE GENOMIC DNA]</scope>
    <source>
        <strain evidence="8">Cs-k2</strain>
    </source>
</reference>
<dbReference type="AlphaFoldDB" id="A0A3R7CF86"/>
<evidence type="ECO:0000313" key="9">
    <source>
        <dbReference type="Proteomes" id="UP000286415"/>
    </source>
</evidence>
<comment type="caution">
    <text evidence="8">The sequence shown here is derived from an EMBL/GenBank/DDBJ whole genome shotgun (WGS) entry which is preliminary data.</text>
</comment>
<name>A0A3R7CF86_CLOSI</name>
<keyword evidence="3" id="KW-0735">Signal-anchor</keyword>
<evidence type="ECO:0000256" key="4">
    <source>
        <dbReference type="ARBA" id="ARBA00022989"/>
    </source>
</evidence>
<evidence type="ECO:0000256" key="5">
    <source>
        <dbReference type="ARBA" id="ARBA00023034"/>
    </source>
</evidence>
<keyword evidence="9" id="KW-1185">Reference proteome</keyword>
<evidence type="ECO:0000256" key="6">
    <source>
        <dbReference type="ARBA" id="ARBA00023136"/>
    </source>
</evidence>
<dbReference type="PANTHER" id="PTHR12270">
    <property type="entry name" value="GLYCOSYLTRANSFERASE-RELATED"/>
    <property type="match status" value="1"/>
</dbReference>
<dbReference type="FunCoup" id="A0A3R7CF86">
    <property type="interactions" value="267"/>
</dbReference>
<dbReference type="GO" id="GO:0015020">
    <property type="term" value="F:glucuronosyltransferase activity"/>
    <property type="evidence" value="ECO:0007669"/>
    <property type="project" value="TreeGrafter"/>
</dbReference>
<dbReference type="STRING" id="79923.A0A3R7CF86"/>
<keyword evidence="2" id="KW-0812">Transmembrane</keyword>
<dbReference type="PANTHER" id="PTHR12270:SF25">
    <property type="entry name" value="GLYCOSYLTRANSFERASE-LIKE PROTEIN LARGE"/>
    <property type="match status" value="1"/>
</dbReference>
<dbReference type="Pfam" id="PF01501">
    <property type="entry name" value="Glyco_transf_8"/>
    <property type="match status" value="1"/>
</dbReference>
<evidence type="ECO:0000313" key="8">
    <source>
        <dbReference type="EMBL" id="KAG5443221.1"/>
    </source>
</evidence>
<dbReference type="InterPro" id="IPR029044">
    <property type="entry name" value="Nucleotide-diphossugar_trans"/>
</dbReference>
<evidence type="ECO:0000256" key="2">
    <source>
        <dbReference type="ARBA" id="ARBA00022692"/>
    </source>
</evidence>
<proteinExistence type="predicted"/>
<comment type="subcellular location">
    <subcellularLocation>
        <location evidence="1">Golgi apparatus membrane</location>
        <topology evidence="1">Single-pass type II membrane protein</topology>
    </subcellularLocation>
</comment>
<dbReference type="GO" id="GO:0035269">
    <property type="term" value="P:protein O-linked glycosylation via mannose"/>
    <property type="evidence" value="ECO:0007669"/>
    <property type="project" value="TreeGrafter"/>
</dbReference>
<evidence type="ECO:0000256" key="3">
    <source>
        <dbReference type="ARBA" id="ARBA00022968"/>
    </source>
</evidence>
<dbReference type="GO" id="GO:0042285">
    <property type="term" value="F:xylosyltransferase activity"/>
    <property type="evidence" value="ECO:0007669"/>
    <property type="project" value="TreeGrafter"/>
</dbReference>
<dbReference type="InterPro" id="IPR051292">
    <property type="entry name" value="Xyl/GlcA_transferase"/>
</dbReference>
<evidence type="ECO:0000256" key="7">
    <source>
        <dbReference type="ARBA" id="ARBA00023180"/>
    </source>
</evidence>
<dbReference type="EMBL" id="NIRI02000056">
    <property type="protein sequence ID" value="KAG5443221.1"/>
    <property type="molecule type" value="Genomic_DNA"/>
</dbReference>
<sequence>MQNPIHIHFVADHKLWPLLKSHLYRCELSYLKCSFYSLENYYDFAGRIPNTHHSGPTAMAKLWTPYILPHWLEKTILIDSDTLWNENIYTLWNHFDRFNSTQMIGIAWEQQSDDLHCNRSSTMVIPSEGVNAGLVLMHLWRMRNVRWDAISELLVVARLERDKMLYQSDQSIYKDIISLKPEWYYPLACEWNVQLYSPVAVQCCPIVWPDRRPKVTHECSDVNRSTARSYGYARIVHCDGKQKPEESVLESPESLSRLPSGRPLTIEELRSRYFDVYARFQKIPINCFV</sequence>
<dbReference type="OrthoDB" id="6238971at2759"/>